<proteinExistence type="predicted"/>
<name>A0A1H3P931_9BACT</name>
<dbReference type="Proteomes" id="UP000199249">
    <property type="component" value="Unassembled WGS sequence"/>
</dbReference>
<protein>
    <recommendedName>
        <fullName evidence="3">DUF3168 domain-containing protein</fullName>
    </recommendedName>
</protein>
<dbReference type="EMBL" id="FNOV01000025">
    <property type="protein sequence ID" value="SDY97571.1"/>
    <property type="molecule type" value="Genomic_DNA"/>
</dbReference>
<evidence type="ECO:0000313" key="2">
    <source>
        <dbReference type="Proteomes" id="UP000199249"/>
    </source>
</evidence>
<dbReference type="STRING" id="651662.SAMN04488069_1257"/>
<evidence type="ECO:0008006" key="3">
    <source>
        <dbReference type="Google" id="ProtNLM"/>
    </source>
</evidence>
<dbReference type="AlphaFoldDB" id="A0A1H3P931"/>
<gene>
    <name evidence="1" type="ORF">SAMN04488069_1257</name>
</gene>
<evidence type="ECO:0000313" key="1">
    <source>
        <dbReference type="EMBL" id="SDY97571.1"/>
    </source>
</evidence>
<organism evidence="1 2">
    <name type="scientific">Hymenobacter psychrophilus</name>
    <dbReference type="NCBI Taxonomy" id="651662"/>
    <lineage>
        <taxon>Bacteria</taxon>
        <taxon>Pseudomonadati</taxon>
        <taxon>Bacteroidota</taxon>
        <taxon>Cytophagia</taxon>
        <taxon>Cytophagales</taxon>
        <taxon>Hymenobacteraceae</taxon>
        <taxon>Hymenobacter</taxon>
    </lineage>
</organism>
<sequence length="139" mass="14638">MNPQRYLIPAVLDALTQGGPLPGGALVTEFQPGGASAYVLVTQPTVADLPGTAACRMWSATLLLDCVTLSEPESISAVLCDELADAVLGRLQGAALPMGGGLQLSGRATLELLTSGADFDTEQIDIHRYLRMRFTIYTS</sequence>
<reference evidence="2" key="1">
    <citation type="submission" date="2016-10" db="EMBL/GenBank/DDBJ databases">
        <authorList>
            <person name="Varghese N."/>
            <person name="Submissions S."/>
        </authorList>
    </citation>
    <scope>NUCLEOTIDE SEQUENCE [LARGE SCALE GENOMIC DNA]</scope>
    <source>
        <strain evidence="2">CGMCC 1.8975</strain>
    </source>
</reference>
<accession>A0A1H3P931</accession>
<keyword evidence="2" id="KW-1185">Reference proteome</keyword>
<dbReference type="RefSeq" id="WP_092743863.1">
    <property type="nucleotide sequence ID" value="NZ_FNOV01000025.1"/>
</dbReference>